<sequence length="89" mass="9907">MPRTPFTIIQDSEDEDDGNLTWTQAAGFGNEEHEIHNSSDRDNDDEAMYGFNEDEELGLAVPEDEDDQEVGELMENNGGLERGEESAVS</sequence>
<evidence type="ECO:0000313" key="2">
    <source>
        <dbReference type="EMBL" id="RPA88032.1"/>
    </source>
</evidence>
<dbReference type="Proteomes" id="UP000275078">
    <property type="component" value="Unassembled WGS sequence"/>
</dbReference>
<dbReference type="EMBL" id="ML119645">
    <property type="protein sequence ID" value="RPA88032.1"/>
    <property type="molecule type" value="Genomic_DNA"/>
</dbReference>
<feature type="compositionally biased region" description="Acidic residues" evidence="1">
    <location>
        <begin position="42"/>
        <end position="72"/>
    </location>
</feature>
<evidence type="ECO:0000313" key="3">
    <source>
        <dbReference type="Proteomes" id="UP000275078"/>
    </source>
</evidence>
<organism evidence="2 3">
    <name type="scientific">Ascobolus immersus RN42</name>
    <dbReference type="NCBI Taxonomy" id="1160509"/>
    <lineage>
        <taxon>Eukaryota</taxon>
        <taxon>Fungi</taxon>
        <taxon>Dikarya</taxon>
        <taxon>Ascomycota</taxon>
        <taxon>Pezizomycotina</taxon>
        <taxon>Pezizomycetes</taxon>
        <taxon>Pezizales</taxon>
        <taxon>Ascobolaceae</taxon>
        <taxon>Ascobolus</taxon>
    </lineage>
</organism>
<gene>
    <name evidence="2" type="ORF">BJ508DRAFT_409948</name>
</gene>
<proteinExistence type="predicted"/>
<protein>
    <submittedName>
        <fullName evidence="2">Uncharacterized protein</fullName>
    </submittedName>
</protein>
<keyword evidence="3" id="KW-1185">Reference proteome</keyword>
<dbReference type="AlphaFoldDB" id="A0A3N4IPB9"/>
<reference evidence="2 3" key="1">
    <citation type="journal article" date="2018" name="Nat. Ecol. Evol.">
        <title>Pezizomycetes genomes reveal the molecular basis of ectomycorrhizal truffle lifestyle.</title>
        <authorList>
            <person name="Murat C."/>
            <person name="Payen T."/>
            <person name="Noel B."/>
            <person name="Kuo A."/>
            <person name="Morin E."/>
            <person name="Chen J."/>
            <person name="Kohler A."/>
            <person name="Krizsan K."/>
            <person name="Balestrini R."/>
            <person name="Da Silva C."/>
            <person name="Montanini B."/>
            <person name="Hainaut M."/>
            <person name="Levati E."/>
            <person name="Barry K.W."/>
            <person name="Belfiori B."/>
            <person name="Cichocki N."/>
            <person name="Clum A."/>
            <person name="Dockter R.B."/>
            <person name="Fauchery L."/>
            <person name="Guy J."/>
            <person name="Iotti M."/>
            <person name="Le Tacon F."/>
            <person name="Lindquist E.A."/>
            <person name="Lipzen A."/>
            <person name="Malagnac F."/>
            <person name="Mello A."/>
            <person name="Molinier V."/>
            <person name="Miyauchi S."/>
            <person name="Poulain J."/>
            <person name="Riccioni C."/>
            <person name="Rubini A."/>
            <person name="Sitrit Y."/>
            <person name="Splivallo R."/>
            <person name="Traeger S."/>
            <person name="Wang M."/>
            <person name="Zifcakova L."/>
            <person name="Wipf D."/>
            <person name="Zambonelli A."/>
            <person name="Paolocci F."/>
            <person name="Nowrousian M."/>
            <person name="Ottonello S."/>
            <person name="Baldrian P."/>
            <person name="Spatafora J.W."/>
            <person name="Henrissat B."/>
            <person name="Nagy L.G."/>
            <person name="Aury J.M."/>
            <person name="Wincker P."/>
            <person name="Grigoriev I.V."/>
            <person name="Bonfante P."/>
            <person name="Martin F.M."/>
        </authorList>
    </citation>
    <scope>NUCLEOTIDE SEQUENCE [LARGE SCALE GENOMIC DNA]</scope>
    <source>
        <strain evidence="2 3">RN42</strain>
    </source>
</reference>
<evidence type="ECO:0000256" key="1">
    <source>
        <dbReference type="SAM" id="MobiDB-lite"/>
    </source>
</evidence>
<name>A0A3N4IPB9_ASCIM</name>
<feature type="compositionally biased region" description="Basic and acidic residues" evidence="1">
    <location>
        <begin position="30"/>
        <end position="41"/>
    </location>
</feature>
<feature type="region of interest" description="Disordered" evidence="1">
    <location>
        <begin position="1"/>
        <end position="89"/>
    </location>
</feature>
<accession>A0A3N4IPB9</accession>